<evidence type="ECO:0008006" key="4">
    <source>
        <dbReference type="Google" id="ProtNLM"/>
    </source>
</evidence>
<evidence type="ECO:0000256" key="1">
    <source>
        <dbReference type="SAM" id="MobiDB-lite"/>
    </source>
</evidence>
<proteinExistence type="predicted"/>
<accession>A0A2T0VIJ6</accession>
<dbReference type="Proteomes" id="UP000237983">
    <property type="component" value="Unassembled WGS sequence"/>
</dbReference>
<name>A0A2T0VIJ6_9MICO</name>
<dbReference type="AlphaFoldDB" id="A0A2T0VIJ6"/>
<feature type="compositionally biased region" description="Polar residues" evidence="1">
    <location>
        <begin position="95"/>
        <end position="112"/>
    </location>
</feature>
<sequence length="121" mass="12655">MQGKIVFALGVAAGYVLGTRVGRKGYEDLKKQANDVLHNPRIQKSVATAADFARENIPVVGDLVGDLSQKVPGQADDPAPKHSAEHNPGSAEQDPGSTDTPGSPQTPVTPDSTENRGEQNA</sequence>
<gene>
    <name evidence="2" type="ORF">B0I08_101164</name>
</gene>
<feature type="region of interest" description="Disordered" evidence="1">
    <location>
        <begin position="65"/>
        <end position="121"/>
    </location>
</feature>
<reference evidence="2 3" key="1">
    <citation type="submission" date="2018-03" db="EMBL/GenBank/DDBJ databases">
        <title>Genomic Encyclopedia of Type Strains, Phase III (KMG-III): the genomes of soil and plant-associated and newly described type strains.</title>
        <authorList>
            <person name="Whitman W."/>
        </authorList>
    </citation>
    <scope>NUCLEOTIDE SEQUENCE [LARGE SCALE GENOMIC DNA]</scope>
    <source>
        <strain evidence="2 3">CGMCC 1.12484</strain>
    </source>
</reference>
<comment type="caution">
    <text evidence="2">The sequence shown here is derived from an EMBL/GenBank/DDBJ whole genome shotgun (WGS) entry which is preliminary data.</text>
</comment>
<dbReference type="OrthoDB" id="5125216at2"/>
<protein>
    <recommendedName>
        <fullName evidence="4">YtxH-like protein</fullName>
    </recommendedName>
</protein>
<evidence type="ECO:0000313" key="3">
    <source>
        <dbReference type="Proteomes" id="UP000237983"/>
    </source>
</evidence>
<organism evidence="2 3">
    <name type="scientific">Glaciihabitans tibetensis</name>
    <dbReference type="NCBI Taxonomy" id="1266600"/>
    <lineage>
        <taxon>Bacteria</taxon>
        <taxon>Bacillati</taxon>
        <taxon>Actinomycetota</taxon>
        <taxon>Actinomycetes</taxon>
        <taxon>Micrococcales</taxon>
        <taxon>Microbacteriaceae</taxon>
        <taxon>Glaciihabitans</taxon>
    </lineage>
</organism>
<keyword evidence="3" id="KW-1185">Reference proteome</keyword>
<evidence type="ECO:0000313" key="2">
    <source>
        <dbReference type="EMBL" id="PRY70042.1"/>
    </source>
</evidence>
<dbReference type="EMBL" id="PVTL01000001">
    <property type="protein sequence ID" value="PRY70042.1"/>
    <property type="molecule type" value="Genomic_DNA"/>
</dbReference>
<dbReference type="RefSeq" id="WP_106208878.1">
    <property type="nucleotide sequence ID" value="NZ_PVTL01000001.1"/>
</dbReference>